<accession>A0A9D7PQS8</accession>
<sequence length="196" mass="21713">MNLKRVASLVTGLLIGLVGCTSIPPNIPPSGSIIPGDGKVQVTPSVSYTYEELAIAPVVAWSLKGILENSLDQLEIFQQPLILYFVYQPFAPNWSVEEAKLDDNTYYLRLQAKRFRIGGDGEAMMVLKRRALQLQHARGFNAYRILDYSEGIESSTPVSQRYSQGIVQLVRADALPARSTGEDEPEASQPQRVMTK</sequence>
<dbReference type="AlphaFoldDB" id="A0A9D7PQS8"/>
<dbReference type="PROSITE" id="PS51257">
    <property type="entry name" value="PROKAR_LIPOPROTEIN"/>
    <property type="match status" value="1"/>
</dbReference>
<comment type="caution">
    <text evidence="2">The sequence shown here is derived from an EMBL/GenBank/DDBJ whole genome shotgun (WGS) entry which is preliminary data.</text>
</comment>
<dbReference type="Proteomes" id="UP000886689">
    <property type="component" value="Unassembled WGS sequence"/>
</dbReference>
<feature type="region of interest" description="Disordered" evidence="1">
    <location>
        <begin position="176"/>
        <end position="196"/>
    </location>
</feature>
<reference evidence="2" key="1">
    <citation type="submission" date="2020-10" db="EMBL/GenBank/DDBJ databases">
        <title>Connecting structure to function with the recovery of over 1000 high-quality activated sludge metagenome-assembled genomes encoding full-length rRNA genes using long-read sequencing.</title>
        <authorList>
            <person name="Singleton C.M."/>
            <person name="Petriglieri F."/>
            <person name="Kristensen J.M."/>
            <person name="Kirkegaard R.H."/>
            <person name="Michaelsen T.Y."/>
            <person name="Andersen M.H."/>
            <person name="Karst S.M."/>
            <person name="Dueholm M.S."/>
            <person name="Nielsen P.H."/>
            <person name="Albertsen M."/>
        </authorList>
    </citation>
    <scope>NUCLEOTIDE SEQUENCE</scope>
    <source>
        <strain evidence="2">Hirt_18-Q3-R61-65_BATAC.395</strain>
    </source>
</reference>
<organism evidence="2 3">
    <name type="scientific">Candidatus Proximibacter danicus</name>
    <dbReference type="NCBI Taxonomy" id="2954365"/>
    <lineage>
        <taxon>Bacteria</taxon>
        <taxon>Pseudomonadati</taxon>
        <taxon>Pseudomonadota</taxon>
        <taxon>Betaproteobacteria</taxon>
        <taxon>Candidatus Proximibacter</taxon>
    </lineage>
</organism>
<name>A0A9D7PQS8_9PROT</name>
<dbReference type="EMBL" id="JADJUC010000002">
    <property type="protein sequence ID" value="MBK8523047.1"/>
    <property type="molecule type" value="Genomic_DNA"/>
</dbReference>
<evidence type="ECO:0000313" key="3">
    <source>
        <dbReference type="Proteomes" id="UP000886689"/>
    </source>
</evidence>
<gene>
    <name evidence="2" type="ORF">IPL58_02335</name>
</gene>
<proteinExistence type="predicted"/>
<protein>
    <submittedName>
        <fullName evidence="2">Uncharacterized protein</fullName>
    </submittedName>
</protein>
<evidence type="ECO:0000256" key="1">
    <source>
        <dbReference type="SAM" id="MobiDB-lite"/>
    </source>
</evidence>
<evidence type="ECO:0000313" key="2">
    <source>
        <dbReference type="EMBL" id="MBK8523047.1"/>
    </source>
</evidence>